<comment type="similarity">
    <text evidence="1">Belongs to the LysR transcriptional regulatory family.</text>
</comment>
<dbReference type="PROSITE" id="PS50931">
    <property type="entry name" value="HTH_LYSR"/>
    <property type="match status" value="1"/>
</dbReference>
<dbReference type="InterPro" id="IPR000847">
    <property type="entry name" value="LysR_HTH_N"/>
</dbReference>
<organism evidence="6 7">
    <name type="scientific">Paenibacillus aurantius</name>
    <dbReference type="NCBI Taxonomy" id="2918900"/>
    <lineage>
        <taxon>Bacteria</taxon>
        <taxon>Bacillati</taxon>
        <taxon>Bacillota</taxon>
        <taxon>Bacilli</taxon>
        <taxon>Bacillales</taxon>
        <taxon>Paenibacillaceae</taxon>
        <taxon>Paenibacillus</taxon>
    </lineage>
</organism>
<dbReference type="AlphaFoldDB" id="A0AA96LHF2"/>
<dbReference type="Pfam" id="PF03466">
    <property type="entry name" value="LysR_substrate"/>
    <property type="match status" value="1"/>
</dbReference>
<accession>A0AA96LHF2</accession>
<keyword evidence="7" id="KW-1185">Reference proteome</keyword>
<reference evidence="6 7" key="1">
    <citation type="submission" date="2022-02" db="EMBL/GenBank/DDBJ databases">
        <title>Paenibacillus sp. MBLB1776 Whole Genome Shotgun Sequencing.</title>
        <authorList>
            <person name="Hwang C.Y."/>
            <person name="Cho E.-S."/>
            <person name="Seo M.-J."/>
        </authorList>
    </citation>
    <scope>NUCLEOTIDE SEQUENCE [LARGE SCALE GENOMIC DNA]</scope>
    <source>
        <strain evidence="6 7">MBLB1776</strain>
    </source>
</reference>
<dbReference type="InterPro" id="IPR036390">
    <property type="entry name" value="WH_DNA-bd_sf"/>
</dbReference>
<dbReference type="Pfam" id="PF00126">
    <property type="entry name" value="HTH_1"/>
    <property type="match status" value="1"/>
</dbReference>
<dbReference type="Proteomes" id="UP001305702">
    <property type="component" value="Chromosome"/>
</dbReference>
<evidence type="ECO:0000259" key="5">
    <source>
        <dbReference type="PROSITE" id="PS50931"/>
    </source>
</evidence>
<dbReference type="SUPFAM" id="SSF46785">
    <property type="entry name" value="Winged helix' DNA-binding domain"/>
    <property type="match status" value="1"/>
</dbReference>
<evidence type="ECO:0000313" key="7">
    <source>
        <dbReference type="Proteomes" id="UP001305702"/>
    </source>
</evidence>
<sequence>MELQYFQTFREVALRQSFTRAAEELGYAQSSVTIQIQKLEKAYGVQLFERYGRRLRLTSAGEELLKIAVQMLDLYQQSKETLNKQGGGTLSIGTIDSLASYYLPPLIQHIRQKYPDLSIRLQPDRETIIVNKVREGEIDLGLILESKPSDSTLQWIAIKEEPLVLLANPDHPLSVFDEIDLNHLSGVEWIMPEDSCNYRIMLEKVLREKGISYRIGLELGNPEAIKRCVRAGSGISLLPKMAAAEEIRRGELIVLPFTHPDIRLDLQMIIHPKKWISHSLLEFIEILKSSSKE</sequence>
<proteinExistence type="inferred from homology"/>
<dbReference type="GO" id="GO:0000976">
    <property type="term" value="F:transcription cis-regulatory region binding"/>
    <property type="evidence" value="ECO:0007669"/>
    <property type="project" value="TreeGrafter"/>
</dbReference>
<dbReference type="FunFam" id="1.10.10.10:FF:000001">
    <property type="entry name" value="LysR family transcriptional regulator"/>
    <property type="match status" value="1"/>
</dbReference>
<dbReference type="InterPro" id="IPR036388">
    <property type="entry name" value="WH-like_DNA-bd_sf"/>
</dbReference>
<evidence type="ECO:0000256" key="1">
    <source>
        <dbReference type="ARBA" id="ARBA00009437"/>
    </source>
</evidence>
<keyword evidence="3" id="KW-0238">DNA-binding</keyword>
<dbReference type="InterPro" id="IPR005119">
    <property type="entry name" value="LysR_subst-bd"/>
</dbReference>
<feature type="domain" description="HTH lysR-type" evidence="5">
    <location>
        <begin position="1"/>
        <end position="58"/>
    </location>
</feature>
<name>A0AA96LHF2_9BACL</name>
<dbReference type="RefSeq" id="WP_315607768.1">
    <property type="nucleotide sequence ID" value="NZ_CP130318.1"/>
</dbReference>
<dbReference type="EMBL" id="CP130318">
    <property type="protein sequence ID" value="WNQ13987.1"/>
    <property type="molecule type" value="Genomic_DNA"/>
</dbReference>
<gene>
    <name evidence="6" type="ORF">MJA45_13500</name>
</gene>
<dbReference type="CDD" id="cd05466">
    <property type="entry name" value="PBP2_LTTR_substrate"/>
    <property type="match status" value="1"/>
</dbReference>
<protein>
    <submittedName>
        <fullName evidence="6">LysR family transcriptional regulator</fullName>
    </submittedName>
</protein>
<dbReference type="KEGG" id="paun:MJA45_13500"/>
<evidence type="ECO:0000256" key="4">
    <source>
        <dbReference type="ARBA" id="ARBA00023163"/>
    </source>
</evidence>
<dbReference type="SUPFAM" id="SSF53850">
    <property type="entry name" value="Periplasmic binding protein-like II"/>
    <property type="match status" value="1"/>
</dbReference>
<evidence type="ECO:0000313" key="6">
    <source>
        <dbReference type="EMBL" id="WNQ13987.1"/>
    </source>
</evidence>
<keyword evidence="4" id="KW-0804">Transcription</keyword>
<evidence type="ECO:0000256" key="3">
    <source>
        <dbReference type="ARBA" id="ARBA00023125"/>
    </source>
</evidence>
<evidence type="ECO:0000256" key="2">
    <source>
        <dbReference type="ARBA" id="ARBA00023015"/>
    </source>
</evidence>
<dbReference type="Gene3D" id="3.40.190.290">
    <property type="match status" value="1"/>
</dbReference>
<dbReference type="PANTHER" id="PTHR30126:SF40">
    <property type="entry name" value="HTH-TYPE TRANSCRIPTIONAL REGULATOR GLTR"/>
    <property type="match status" value="1"/>
</dbReference>
<dbReference type="Gene3D" id="1.10.10.10">
    <property type="entry name" value="Winged helix-like DNA-binding domain superfamily/Winged helix DNA-binding domain"/>
    <property type="match status" value="1"/>
</dbReference>
<dbReference type="PANTHER" id="PTHR30126">
    <property type="entry name" value="HTH-TYPE TRANSCRIPTIONAL REGULATOR"/>
    <property type="match status" value="1"/>
</dbReference>
<dbReference type="PRINTS" id="PR00039">
    <property type="entry name" value="HTHLYSR"/>
</dbReference>
<dbReference type="GO" id="GO:0003700">
    <property type="term" value="F:DNA-binding transcription factor activity"/>
    <property type="evidence" value="ECO:0007669"/>
    <property type="project" value="InterPro"/>
</dbReference>
<keyword evidence="2" id="KW-0805">Transcription regulation</keyword>